<evidence type="ECO:0000313" key="1">
    <source>
        <dbReference type="EMBL" id="QLH16000.1"/>
    </source>
</evidence>
<dbReference type="InterPro" id="IPR027417">
    <property type="entry name" value="P-loop_NTPase"/>
</dbReference>
<protein>
    <submittedName>
        <fullName evidence="1">Uncharacterized protein</fullName>
    </submittedName>
</protein>
<name>A0A7H9BX52_PARPN</name>
<gene>
    <name evidence="1" type="ORF">HYQ43_17915</name>
</gene>
<dbReference type="AlphaFoldDB" id="A0A7H9BX52"/>
<proteinExistence type="predicted"/>
<organism evidence="1 2">
    <name type="scientific">Paracoccus pantotrophus</name>
    <name type="common">Thiosphaera pantotropha</name>
    <dbReference type="NCBI Taxonomy" id="82367"/>
    <lineage>
        <taxon>Bacteria</taxon>
        <taxon>Pseudomonadati</taxon>
        <taxon>Pseudomonadota</taxon>
        <taxon>Alphaproteobacteria</taxon>
        <taxon>Rhodobacterales</taxon>
        <taxon>Paracoccaceae</taxon>
        <taxon>Paracoccus</taxon>
    </lineage>
</organism>
<dbReference type="SUPFAM" id="SSF52540">
    <property type="entry name" value="P-loop containing nucleoside triphosphate hydrolases"/>
    <property type="match status" value="1"/>
</dbReference>
<evidence type="ECO:0000313" key="2">
    <source>
        <dbReference type="Proteomes" id="UP000509322"/>
    </source>
</evidence>
<dbReference type="GeneID" id="51373263"/>
<dbReference type="EMBL" id="CP058690">
    <property type="protein sequence ID" value="QLH16000.1"/>
    <property type="molecule type" value="Genomic_DNA"/>
</dbReference>
<dbReference type="Gene3D" id="3.40.50.300">
    <property type="entry name" value="P-loop containing nucleotide triphosphate hydrolases"/>
    <property type="match status" value="1"/>
</dbReference>
<accession>A0A7H9BX52</accession>
<reference evidence="1 2" key="1">
    <citation type="submission" date="2020-07" db="EMBL/GenBank/DDBJ databases">
        <title>The complete genome of Paracoccus pantotrophus ACCC 10489.</title>
        <authorList>
            <person name="Si Y."/>
        </authorList>
    </citation>
    <scope>NUCLEOTIDE SEQUENCE [LARGE SCALE GENOMIC DNA]</scope>
    <source>
        <strain evidence="1 2">ACCC10489</strain>
    </source>
</reference>
<dbReference type="RefSeq" id="WP_155987200.1">
    <property type="nucleotide sequence ID" value="NZ_CP044426.1"/>
</dbReference>
<dbReference type="Proteomes" id="UP000509322">
    <property type="component" value="Chromosome 2"/>
</dbReference>
<sequence>MPQDVLGQLGTLIGHRLTNAMDRETIEKACGEMDRSAPAFIPAPSPGEAIVVAPEPPAPMPVQMIPLPLH</sequence>